<dbReference type="EMBL" id="AZRV01000012">
    <property type="protein sequence ID" value="RKO62649.1"/>
    <property type="molecule type" value="Genomic_DNA"/>
</dbReference>
<proteinExistence type="predicted"/>
<comment type="caution">
    <text evidence="1">The sequence shown here is derived from an EMBL/GenBank/DDBJ whole genome shotgun (WGS) entry which is preliminary data.</text>
</comment>
<name>A0A420VG84_9BACI</name>
<protein>
    <submittedName>
        <fullName evidence="1">CxxH/CxxC protein, BA_5709 family</fullName>
    </submittedName>
</protein>
<dbReference type="RefSeq" id="WP_120667291.1">
    <property type="nucleotide sequence ID" value="NZ_AZRV01000012.1"/>
</dbReference>
<keyword evidence="2" id="KW-1185">Reference proteome</keyword>
<dbReference type="InterPro" id="IPR025626">
    <property type="entry name" value="YyzF"/>
</dbReference>
<dbReference type="NCBIfam" id="TIGR04129">
    <property type="entry name" value="CxxH_BA5709"/>
    <property type="match status" value="1"/>
</dbReference>
<gene>
    <name evidence="1" type="ORF">Cdeb_00376</name>
</gene>
<dbReference type="Pfam" id="PF14116">
    <property type="entry name" value="YyzF"/>
    <property type="match status" value="1"/>
</dbReference>
<reference evidence="1 2" key="1">
    <citation type="submission" date="2013-12" db="EMBL/GenBank/DDBJ databases">
        <title>Genome and proteome characterization of Caldibacillus debilis GB1 derived from a cellulolytic aero-tolerant co-culture.</title>
        <authorList>
            <person name="Wushke S.T."/>
            <person name="Zhang X."/>
            <person name="Fristensky B."/>
            <person name="Wilkins J.A."/>
            <person name="Levin D.B."/>
            <person name="Sparling R."/>
        </authorList>
    </citation>
    <scope>NUCLEOTIDE SEQUENCE [LARGE SCALE GENOMIC DNA]</scope>
    <source>
        <strain evidence="1 2">GB1</strain>
    </source>
</reference>
<accession>A0A420VG84</accession>
<organism evidence="1 2">
    <name type="scientific">Caldibacillus debilis GB1</name>
    <dbReference type="NCBI Taxonomy" id="1339248"/>
    <lineage>
        <taxon>Bacteria</taxon>
        <taxon>Bacillati</taxon>
        <taxon>Bacillota</taxon>
        <taxon>Bacilli</taxon>
        <taxon>Bacillales</taxon>
        <taxon>Bacillaceae</taxon>
        <taxon>Caldibacillus</taxon>
    </lineage>
</organism>
<sequence length="61" mass="6884">MIYCCEEHAEYALETVINESGRPPALQPVEEKELLTKTCEYCGQPAVYVVANGYSHTKYGR</sequence>
<dbReference type="Proteomes" id="UP000286235">
    <property type="component" value="Unassembled WGS sequence"/>
</dbReference>
<evidence type="ECO:0000313" key="1">
    <source>
        <dbReference type="EMBL" id="RKO62649.1"/>
    </source>
</evidence>
<dbReference type="AlphaFoldDB" id="A0A420VG84"/>
<evidence type="ECO:0000313" key="2">
    <source>
        <dbReference type="Proteomes" id="UP000286235"/>
    </source>
</evidence>